<proteinExistence type="inferred from homology"/>
<evidence type="ECO:0000256" key="2">
    <source>
        <dbReference type="SAM" id="SignalP"/>
    </source>
</evidence>
<dbReference type="Pfam" id="PF00026">
    <property type="entry name" value="Asp"/>
    <property type="match status" value="1"/>
</dbReference>
<dbReference type="PANTHER" id="PTHR47966">
    <property type="entry name" value="BETA-SITE APP-CLEAVING ENZYME, ISOFORM A-RELATED"/>
    <property type="match status" value="1"/>
</dbReference>
<dbReference type="EMBL" id="FMSP01000019">
    <property type="protein sequence ID" value="SCV73665.1"/>
    <property type="molecule type" value="Genomic_DNA"/>
</dbReference>
<dbReference type="InterPro" id="IPR001461">
    <property type="entry name" value="Aspartic_peptidase_A1"/>
</dbReference>
<organism evidence="4 5">
    <name type="scientific">Microbotryum intermedium</name>
    <dbReference type="NCBI Taxonomy" id="269621"/>
    <lineage>
        <taxon>Eukaryota</taxon>
        <taxon>Fungi</taxon>
        <taxon>Dikarya</taxon>
        <taxon>Basidiomycota</taxon>
        <taxon>Pucciniomycotina</taxon>
        <taxon>Microbotryomycetes</taxon>
        <taxon>Microbotryales</taxon>
        <taxon>Microbotryaceae</taxon>
        <taxon>Microbotryum</taxon>
    </lineage>
</organism>
<dbReference type="InterPro" id="IPR021109">
    <property type="entry name" value="Peptidase_aspartic_dom_sf"/>
</dbReference>
<dbReference type="Gene3D" id="2.40.70.10">
    <property type="entry name" value="Acid Proteases"/>
    <property type="match status" value="2"/>
</dbReference>
<dbReference type="AlphaFoldDB" id="A0A238FKI3"/>
<feature type="signal peptide" evidence="2">
    <location>
        <begin position="1"/>
        <end position="22"/>
    </location>
</feature>
<evidence type="ECO:0000259" key="3">
    <source>
        <dbReference type="PROSITE" id="PS51767"/>
    </source>
</evidence>
<evidence type="ECO:0000313" key="4">
    <source>
        <dbReference type="EMBL" id="SCV73665.1"/>
    </source>
</evidence>
<dbReference type="InterPro" id="IPR033121">
    <property type="entry name" value="PEPTIDASE_A1"/>
</dbReference>
<feature type="chain" id="PRO_5013234983" evidence="2">
    <location>
        <begin position="23"/>
        <end position="387"/>
    </location>
</feature>
<dbReference type="SUPFAM" id="SSF50630">
    <property type="entry name" value="Acid proteases"/>
    <property type="match status" value="1"/>
</dbReference>
<protein>
    <submittedName>
        <fullName evidence="4">BQ2448_6095 protein</fullName>
    </submittedName>
</protein>
<gene>
    <name evidence="4" type="ORF">BQ2448_6095</name>
</gene>
<dbReference type="PANTHER" id="PTHR47966:SF51">
    <property type="entry name" value="BETA-SITE APP-CLEAVING ENZYME, ISOFORM A-RELATED"/>
    <property type="match status" value="1"/>
</dbReference>
<dbReference type="Proteomes" id="UP000198372">
    <property type="component" value="Unassembled WGS sequence"/>
</dbReference>
<keyword evidence="5" id="KW-1185">Reference proteome</keyword>
<dbReference type="GO" id="GO:0006508">
    <property type="term" value="P:proteolysis"/>
    <property type="evidence" value="ECO:0007669"/>
    <property type="project" value="InterPro"/>
</dbReference>
<dbReference type="GO" id="GO:0004190">
    <property type="term" value="F:aspartic-type endopeptidase activity"/>
    <property type="evidence" value="ECO:0007669"/>
    <property type="project" value="InterPro"/>
</dbReference>
<accession>A0A238FKI3</accession>
<keyword evidence="2" id="KW-0732">Signal</keyword>
<evidence type="ECO:0000256" key="1">
    <source>
        <dbReference type="ARBA" id="ARBA00007447"/>
    </source>
</evidence>
<dbReference type="CDD" id="cd05471">
    <property type="entry name" value="pepsin_like"/>
    <property type="match status" value="1"/>
</dbReference>
<sequence>MLKLCHLSTWALLSLQLLPTSANGHAHQGAPVYKRDDFAYAVKTPSKADSSRGRLPMTVGGDYAKIGFNVSIGTPRLRHLPLFIRMGDRDSFIYIKGLNTKCADYDPALSSTAVTLRGEWGHEIGFYGKYFTDLFSLGDLPAVRQNFIGIISTRNDEALDDMDNPDGFCGQIGLGLRDNEPMVGNTFMEGLFKAGAISKKLFALQVSSDSFIQFGAINHSAYVDHLLWSPVLTHVGGWAVQADGFVVNNKVVPNTGGPLQFETASAYTTIPERIASKLFAHIDHKLSKFDSDSTLAQLLFKCDISDKESVGYSIKGRMYSLALKTLVSTESKTEYPGYCLSPFAQVADKSSNFSVISALFMQMFYGIFELEHDDGKPAVGLALPPGW</sequence>
<name>A0A238FKI3_9BASI</name>
<feature type="domain" description="Peptidase A1" evidence="3">
    <location>
        <begin position="66"/>
        <end position="382"/>
    </location>
</feature>
<evidence type="ECO:0000313" key="5">
    <source>
        <dbReference type="Proteomes" id="UP000198372"/>
    </source>
</evidence>
<dbReference type="PROSITE" id="PS51767">
    <property type="entry name" value="PEPTIDASE_A1"/>
    <property type="match status" value="1"/>
</dbReference>
<comment type="similarity">
    <text evidence="1">Belongs to the peptidase A1 family.</text>
</comment>
<reference evidence="5" key="1">
    <citation type="submission" date="2016-09" db="EMBL/GenBank/DDBJ databases">
        <authorList>
            <person name="Jeantristanb JTB J.-T."/>
            <person name="Ricardo R."/>
        </authorList>
    </citation>
    <scope>NUCLEOTIDE SEQUENCE [LARGE SCALE GENOMIC DNA]</scope>
</reference>
<dbReference type="InterPro" id="IPR034164">
    <property type="entry name" value="Pepsin-like_dom"/>
</dbReference>